<proteinExistence type="predicted"/>
<protein>
    <submittedName>
        <fullName evidence="1 2">Uncharacterized protein</fullName>
    </submittedName>
</protein>
<dbReference type="EMBL" id="CM000847">
    <property type="protein sequence ID" value="KRH17168.1"/>
    <property type="molecule type" value="Genomic_DNA"/>
</dbReference>
<evidence type="ECO:0000313" key="2">
    <source>
        <dbReference type="EnsemblPlants" id="KRH17168"/>
    </source>
</evidence>
<organism evidence="1">
    <name type="scientific">Glycine max</name>
    <name type="common">Soybean</name>
    <name type="synonym">Glycine hispida</name>
    <dbReference type="NCBI Taxonomy" id="3847"/>
    <lineage>
        <taxon>Eukaryota</taxon>
        <taxon>Viridiplantae</taxon>
        <taxon>Streptophyta</taxon>
        <taxon>Embryophyta</taxon>
        <taxon>Tracheophyta</taxon>
        <taxon>Spermatophyta</taxon>
        <taxon>Magnoliopsida</taxon>
        <taxon>eudicotyledons</taxon>
        <taxon>Gunneridae</taxon>
        <taxon>Pentapetalae</taxon>
        <taxon>rosids</taxon>
        <taxon>fabids</taxon>
        <taxon>Fabales</taxon>
        <taxon>Fabaceae</taxon>
        <taxon>Papilionoideae</taxon>
        <taxon>50 kb inversion clade</taxon>
        <taxon>NPAAA clade</taxon>
        <taxon>indigoferoid/millettioid clade</taxon>
        <taxon>Phaseoleae</taxon>
        <taxon>Glycine</taxon>
        <taxon>Glycine subgen. Soja</taxon>
    </lineage>
</organism>
<evidence type="ECO:0000313" key="3">
    <source>
        <dbReference type="Proteomes" id="UP000008827"/>
    </source>
</evidence>
<dbReference type="AlphaFoldDB" id="A0A0R0GFR4"/>
<reference evidence="2" key="2">
    <citation type="submission" date="2018-02" db="UniProtKB">
        <authorList>
            <consortium name="EnsemblPlants"/>
        </authorList>
    </citation>
    <scope>IDENTIFICATION</scope>
    <source>
        <strain evidence="2">Williams 82</strain>
    </source>
</reference>
<name>A0A0R0GFR4_SOYBN</name>
<dbReference type="Proteomes" id="UP000008827">
    <property type="component" value="Chromosome 14"/>
</dbReference>
<evidence type="ECO:0000313" key="1">
    <source>
        <dbReference type="EMBL" id="KRH17168.1"/>
    </source>
</evidence>
<dbReference type="EnsemblPlants" id="KRH17168">
    <property type="protein sequence ID" value="KRH17168"/>
    <property type="gene ID" value="GLYMA_14G203300"/>
</dbReference>
<dbReference type="InParanoid" id="A0A0R0GFR4"/>
<reference evidence="1" key="3">
    <citation type="submission" date="2018-07" db="EMBL/GenBank/DDBJ databases">
        <title>WGS assembly of Glycine max.</title>
        <authorList>
            <person name="Schmutz J."/>
            <person name="Cannon S."/>
            <person name="Schlueter J."/>
            <person name="Ma J."/>
            <person name="Mitros T."/>
            <person name="Nelson W."/>
            <person name="Hyten D."/>
            <person name="Song Q."/>
            <person name="Thelen J."/>
            <person name="Cheng J."/>
            <person name="Xu D."/>
            <person name="Hellsten U."/>
            <person name="May G."/>
            <person name="Yu Y."/>
            <person name="Sakurai T."/>
            <person name="Umezawa T."/>
            <person name="Bhattacharyya M."/>
            <person name="Sandhu D."/>
            <person name="Valliyodan B."/>
            <person name="Lindquist E."/>
            <person name="Peto M."/>
            <person name="Grant D."/>
            <person name="Shu S."/>
            <person name="Goodstein D."/>
            <person name="Barry K."/>
            <person name="Futrell-Griggs M."/>
            <person name="Abernathy B."/>
            <person name="Du J."/>
            <person name="Tian Z."/>
            <person name="Zhu L."/>
            <person name="Gill N."/>
            <person name="Joshi T."/>
            <person name="Libault M."/>
            <person name="Sethuraman A."/>
            <person name="Zhang X."/>
            <person name="Shinozaki K."/>
            <person name="Nguyen H."/>
            <person name="Wing R."/>
            <person name="Cregan P."/>
            <person name="Specht J."/>
            <person name="Grimwood J."/>
            <person name="Rokhsar D."/>
            <person name="Stacey G."/>
            <person name="Shoemaker R."/>
            <person name="Jackson S."/>
        </authorList>
    </citation>
    <scope>NUCLEOTIDE SEQUENCE</scope>
    <source>
        <tissue evidence="1">Callus</tissue>
    </source>
</reference>
<gene>
    <name evidence="1" type="ORF">GLYMA_14G203300</name>
</gene>
<keyword evidence="3" id="KW-1185">Reference proteome</keyword>
<sequence>MPMLCPCCLNFSLNRSLSLRGPLSTEISLSQRFPSNRIYFPSSKLILVPPYLEALIVICLFCR</sequence>
<dbReference type="Gramene" id="KRH17168">
    <property type="protein sequence ID" value="KRH17168"/>
    <property type="gene ID" value="GLYMA_14G203300"/>
</dbReference>
<reference evidence="1 2" key="1">
    <citation type="journal article" date="2010" name="Nature">
        <title>Genome sequence of the palaeopolyploid soybean.</title>
        <authorList>
            <person name="Schmutz J."/>
            <person name="Cannon S.B."/>
            <person name="Schlueter J."/>
            <person name="Ma J."/>
            <person name="Mitros T."/>
            <person name="Nelson W."/>
            <person name="Hyten D.L."/>
            <person name="Song Q."/>
            <person name="Thelen J.J."/>
            <person name="Cheng J."/>
            <person name="Xu D."/>
            <person name="Hellsten U."/>
            <person name="May G.D."/>
            <person name="Yu Y."/>
            <person name="Sakurai T."/>
            <person name="Umezawa T."/>
            <person name="Bhattacharyya M.K."/>
            <person name="Sandhu D."/>
            <person name="Valliyodan B."/>
            <person name="Lindquist E."/>
            <person name="Peto M."/>
            <person name="Grant D."/>
            <person name="Shu S."/>
            <person name="Goodstein D."/>
            <person name="Barry K."/>
            <person name="Futrell-Griggs M."/>
            <person name="Abernathy B."/>
            <person name="Du J."/>
            <person name="Tian Z."/>
            <person name="Zhu L."/>
            <person name="Gill N."/>
            <person name="Joshi T."/>
            <person name="Libault M."/>
            <person name="Sethuraman A."/>
            <person name="Zhang X.-C."/>
            <person name="Shinozaki K."/>
            <person name="Nguyen H.T."/>
            <person name="Wing R.A."/>
            <person name="Cregan P."/>
            <person name="Specht J."/>
            <person name="Grimwood J."/>
            <person name="Rokhsar D."/>
            <person name="Stacey G."/>
            <person name="Shoemaker R.C."/>
            <person name="Jackson S.A."/>
        </authorList>
    </citation>
    <scope>NUCLEOTIDE SEQUENCE</scope>
    <source>
        <strain evidence="2">cv. Williams 82</strain>
        <tissue evidence="1">Callus</tissue>
    </source>
</reference>
<accession>A0A0R0GFR4</accession>